<dbReference type="GO" id="GO:0052170">
    <property type="term" value="P:symbiont-mediated suppression of host innate immune response"/>
    <property type="evidence" value="ECO:0007669"/>
    <property type="project" value="UniProtKB-KW"/>
</dbReference>
<protein>
    <submittedName>
        <fullName evidence="10">Accessory protein</fullName>
    </submittedName>
</protein>
<organism evidence="10 11">
    <name type="scientific">giant squirrel virus</name>
    <dbReference type="NCBI Taxonomy" id="2847092"/>
    <lineage>
        <taxon>Viruses</taxon>
        <taxon>Riboviria</taxon>
        <taxon>Orthornavirae</taxon>
        <taxon>Negarnaviricota</taxon>
        <taxon>Haploviricotina</taxon>
        <taxon>Monjiviricetes</taxon>
        <taxon>Mononegavirales</taxon>
        <taxon>Paramyxoviridae</taxon>
        <taxon>Feraresvirinae</taxon>
        <taxon>Respirovirus</taxon>
        <taxon>Respirovirus ratufae</taxon>
    </lineage>
</organism>
<dbReference type="GeneID" id="80545216"/>
<keyword evidence="6" id="KW-1105">Inhibition of host STAT1 by virus</keyword>
<evidence type="ECO:0000256" key="5">
    <source>
        <dbReference type="ARBA" id="ARBA00022883"/>
    </source>
</evidence>
<keyword evidence="5" id="KW-1106">Inhibition of host STAT2 by virus</keyword>
<evidence type="ECO:0000256" key="3">
    <source>
        <dbReference type="ARBA" id="ARBA00022632"/>
    </source>
</evidence>
<evidence type="ECO:0000256" key="1">
    <source>
        <dbReference type="ARBA" id="ARBA00010087"/>
    </source>
</evidence>
<dbReference type="GO" id="GO:0039563">
    <property type="term" value="P:symbiont-mediated suppression of host JAK-STAT cascade via inhibition of STAT1 activity"/>
    <property type="evidence" value="ECO:0007669"/>
    <property type="project" value="UniProtKB-KW"/>
</dbReference>
<evidence type="ECO:0000313" key="11">
    <source>
        <dbReference type="Proteomes" id="UP000280633"/>
    </source>
</evidence>
<dbReference type="RefSeq" id="YP_010806254.1">
    <property type="nucleotide sequence ID" value="NC_077219.1"/>
</dbReference>
<name>A0A383S9W5_9MONO</name>
<evidence type="ECO:0000256" key="8">
    <source>
        <dbReference type="ARBA" id="ARBA00023280"/>
    </source>
</evidence>
<evidence type="ECO:0000256" key="4">
    <source>
        <dbReference type="ARBA" id="ARBA00022830"/>
    </source>
</evidence>
<sequence>MASLQAPAWIKMPSFFKKIIGMRTIRQGDKKHSQMSSGSLTQSCPVTQSESEKTEVGSISPSRSPEPQSKSRSERREPRSHSSNRLPKIIDQVRRVESLGEQVSQRQRYMLETLINKIYTGPLGEELVQTLYLRIWAMEETPESKRILQMREDTRDQILKMKTERWLRVLIRGERTKLKDFQRRYEEVHPYLMMEKVEQIIMEEAWKLAAHIVQD</sequence>
<evidence type="ECO:0000313" key="10">
    <source>
        <dbReference type="EMBL" id="SYZ47172.1"/>
    </source>
</evidence>
<dbReference type="EMBL" id="LS992584">
    <property type="protein sequence ID" value="SYZ47172.1"/>
    <property type="molecule type" value="Viral_cRNA"/>
</dbReference>
<feature type="compositionally biased region" description="Polar residues" evidence="9">
    <location>
        <begin position="34"/>
        <end position="49"/>
    </location>
</feature>
<evidence type="ECO:0000256" key="7">
    <source>
        <dbReference type="ARBA" id="ARBA00023258"/>
    </source>
</evidence>
<dbReference type="GO" id="GO:0039564">
    <property type="term" value="P:symbiont-mediated suppression of host JAK-STAT cascade via inhibition of STAT2 activity"/>
    <property type="evidence" value="ECO:0007669"/>
    <property type="project" value="UniProtKB-KW"/>
</dbReference>
<dbReference type="InterPro" id="IPR002608">
    <property type="entry name" value="Paramyxo_C"/>
</dbReference>
<keyword evidence="8" id="KW-0899">Viral immunoevasion</keyword>
<feature type="region of interest" description="Disordered" evidence="9">
    <location>
        <begin position="27"/>
        <end position="90"/>
    </location>
</feature>
<keyword evidence="7" id="KW-0922">Interferon antiviral system evasion</keyword>
<keyword evidence="11" id="KW-1185">Reference proteome</keyword>
<evidence type="ECO:0000256" key="9">
    <source>
        <dbReference type="SAM" id="MobiDB-lite"/>
    </source>
</evidence>
<keyword evidence="2" id="KW-0945">Host-virus interaction</keyword>
<accession>A0A383S9W5</accession>
<proteinExistence type="inferred from homology"/>
<dbReference type="GO" id="GO:0039502">
    <property type="term" value="P:symbiont-mediated suppression of host type I interferon-mediated signaling pathway"/>
    <property type="evidence" value="ECO:0007669"/>
    <property type="project" value="UniProtKB-KW"/>
</dbReference>
<comment type="similarity">
    <text evidence="1">Belongs to the respirovirus protein C family.</text>
</comment>
<feature type="compositionally biased region" description="Basic and acidic residues" evidence="9">
    <location>
        <begin position="69"/>
        <end position="80"/>
    </location>
</feature>
<dbReference type="KEGG" id="vg:80545216"/>
<keyword evidence="3" id="KW-1090">Inhibition of host innate immune response by virus</keyword>
<gene>
    <name evidence="10" type="primary">C'</name>
</gene>
<evidence type="ECO:0000256" key="6">
    <source>
        <dbReference type="ARBA" id="ARBA00022961"/>
    </source>
</evidence>
<dbReference type="Pfam" id="PF01692">
    <property type="entry name" value="Paramyxo_C"/>
    <property type="match status" value="1"/>
</dbReference>
<reference evidence="10 11" key="1">
    <citation type="submission" date="2018-08" db="EMBL/GenBank/DDBJ databases">
        <authorList>
            <consortium name="IVD NGS Lab"/>
        </authorList>
    </citation>
    <scope>NUCLEOTIDE SEQUENCE [LARGE SCALE GENOMIC DNA]</scope>
    <source>
        <strain evidence="10">GSqRV/LKA/2009</strain>
    </source>
</reference>
<evidence type="ECO:0000256" key="2">
    <source>
        <dbReference type="ARBA" id="ARBA00022581"/>
    </source>
</evidence>
<keyword evidence="4" id="KW-1114">Inhibition of host interferon signaling pathway by virus</keyword>
<dbReference type="Proteomes" id="UP000280633">
    <property type="component" value="Segment"/>
</dbReference>